<keyword evidence="8 11" id="KW-1133">Transmembrane helix</keyword>
<dbReference type="OrthoDB" id="6500128at2759"/>
<evidence type="ECO:0000313" key="15">
    <source>
        <dbReference type="Proteomes" id="UP000249789"/>
    </source>
</evidence>
<dbReference type="SMART" id="SM00382">
    <property type="entry name" value="AAA"/>
    <property type="match status" value="2"/>
</dbReference>
<dbReference type="Gene3D" id="1.20.1560.10">
    <property type="entry name" value="ABC transporter type 1, transmembrane domain"/>
    <property type="match status" value="2"/>
</dbReference>
<feature type="transmembrane region" description="Helical" evidence="11">
    <location>
        <begin position="1141"/>
        <end position="1163"/>
    </location>
</feature>
<feature type="transmembrane region" description="Helical" evidence="11">
    <location>
        <begin position="889"/>
        <end position="912"/>
    </location>
</feature>
<feature type="transmembrane region" description="Helical" evidence="11">
    <location>
        <begin position="136"/>
        <end position="154"/>
    </location>
</feature>
<dbReference type="PROSITE" id="PS00211">
    <property type="entry name" value="ABC_TRANSPORTER_1"/>
    <property type="match status" value="1"/>
</dbReference>
<evidence type="ECO:0000259" key="12">
    <source>
        <dbReference type="PROSITE" id="PS50893"/>
    </source>
</evidence>
<dbReference type="GO" id="GO:0005886">
    <property type="term" value="C:plasma membrane"/>
    <property type="evidence" value="ECO:0007669"/>
    <property type="project" value="UniProtKB-SubCell"/>
</dbReference>
<evidence type="ECO:0000256" key="2">
    <source>
        <dbReference type="ARBA" id="ARBA00009726"/>
    </source>
</evidence>
<dbReference type="PANTHER" id="PTHR24223">
    <property type="entry name" value="ATP-BINDING CASSETTE SUB-FAMILY C"/>
    <property type="match status" value="1"/>
</dbReference>
<dbReference type="InterPro" id="IPR003439">
    <property type="entry name" value="ABC_transporter-like_ATP-bd"/>
</dbReference>
<feature type="transmembrane region" description="Helical" evidence="11">
    <location>
        <begin position="318"/>
        <end position="336"/>
    </location>
</feature>
<dbReference type="SUPFAM" id="SSF52540">
    <property type="entry name" value="P-loop containing nucleoside triphosphate hydrolases"/>
    <property type="match status" value="2"/>
</dbReference>
<dbReference type="FunFam" id="1.20.1560.10:FF:000066">
    <property type="entry name" value="ABC multidrug transporter (Eurofung)"/>
    <property type="match status" value="1"/>
</dbReference>
<dbReference type="SUPFAM" id="SSF90123">
    <property type="entry name" value="ABC transporter transmembrane region"/>
    <property type="match status" value="2"/>
</dbReference>
<evidence type="ECO:0000259" key="13">
    <source>
        <dbReference type="PROSITE" id="PS50929"/>
    </source>
</evidence>
<dbReference type="Pfam" id="PF00664">
    <property type="entry name" value="ABC_membrane"/>
    <property type="match status" value="1"/>
</dbReference>
<accession>A0A8G1W114</accession>
<dbReference type="PROSITE" id="PS50893">
    <property type="entry name" value="ABC_TRANSPORTER_2"/>
    <property type="match status" value="2"/>
</dbReference>
<feature type="domain" description="ABC transmembrane type-1" evidence="13">
    <location>
        <begin position="286"/>
        <end position="564"/>
    </location>
</feature>
<feature type="transmembrane region" description="Helical" evidence="11">
    <location>
        <begin position="932"/>
        <end position="956"/>
    </location>
</feature>
<organism evidence="14 15">
    <name type="scientific">Aspergillus fijiensis CBS 313.89</name>
    <dbReference type="NCBI Taxonomy" id="1448319"/>
    <lineage>
        <taxon>Eukaryota</taxon>
        <taxon>Fungi</taxon>
        <taxon>Dikarya</taxon>
        <taxon>Ascomycota</taxon>
        <taxon>Pezizomycotina</taxon>
        <taxon>Eurotiomycetes</taxon>
        <taxon>Eurotiomycetidae</taxon>
        <taxon>Eurotiales</taxon>
        <taxon>Aspergillaceae</taxon>
        <taxon>Aspergillus</taxon>
    </lineage>
</organism>
<evidence type="ECO:0000256" key="6">
    <source>
        <dbReference type="ARBA" id="ARBA00022741"/>
    </source>
</evidence>
<dbReference type="GO" id="GO:0140359">
    <property type="term" value="F:ABC-type transporter activity"/>
    <property type="evidence" value="ECO:0007669"/>
    <property type="project" value="InterPro"/>
</dbReference>
<dbReference type="EMBL" id="KZ824648">
    <property type="protein sequence ID" value="RAK76579.1"/>
    <property type="molecule type" value="Genomic_DNA"/>
</dbReference>
<protein>
    <submittedName>
        <fullName evidence="14">ABC transporter</fullName>
    </submittedName>
</protein>
<dbReference type="InterPro" id="IPR044726">
    <property type="entry name" value="ABCC_6TM_D2"/>
</dbReference>
<dbReference type="InterPro" id="IPR056227">
    <property type="entry name" value="TMD0_ABC"/>
</dbReference>
<evidence type="ECO:0000256" key="8">
    <source>
        <dbReference type="ARBA" id="ARBA00022989"/>
    </source>
</evidence>
<dbReference type="RefSeq" id="XP_040800589.1">
    <property type="nucleotide sequence ID" value="XM_040950188.1"/>
</dbReference>
<evidence type="ECO:0000256" key="3">
    <source>
        <dbReference type="ARBA" id="ARBA00022448"/>
    </source>
</evidence>
<feature type="transmembrane region" description="Helical" evidence="11">
    <location>
        <begin position="419"/>
        <end position="440"/>
    </location>
</feature>
<comment type="similarity">
    <text evidence="2">Belongs to the ABC transporter superfamily. ABCC family. Conjugate transporter (TC 3.A.1.208) subfamily.</text>
</comment>
<evidence type="ECO:0000256" key="11">
    <source>
        <dbReference type="SAM" id="Phobius"/>
    </source>
</evidence>
<evidence type="ECO:0000313" key="14">
    <source>
        <dbReference type="EMBL" id="RAK76579.1"/>
    </source>
</evidence>
<feature type="domain" description="ABC transporter" evidence="12">
    <location>
        <begin position="610"/>
        <end position="839"/>
    </location>
</feature>
<evidence type="ECO:0000256" key="10">
    <source>
        <dbReference type="ARBA" id="ARBA00023180"/>
    </source>
</evidence>
<feature type="transmembrane region" description="Helical" evidence="11">
    <location>
        <begin position="497"/>
        <end position="523"/>
    </location>
</feature>
<dbReference type="InterPro" id="IPR011527">
    <property type="entry name" value="ABC1_TM_dom"/>
</dbReference>
<dbReference type="Pfam" id="PF00005">
    <property type="entry name" value="ABC_tran"/>
    <property type="match status" value="2"/>
</dbReference>
<dbReference type="InterPro" id="IPR027417">
    <property type="entry name" value="P-loop_NTPase"/>
</dbReference>
<evidence type="ECO:0000256" key="9">
    <source>
        <dbReference type="ARBA" id="ARBA00023136"/>
    </source>
</evidence>
<dbReference type="Gene3D" id="3.40.50.300">
    <property type="entry name" value="P-loop containing nucleotide triphosphate hydrolases"/>
    <property type="match status" value="2"/>
</dbReference>
<dbReference type="PANTHER" id="PTHR24223:SF399">
    <property type="entry name" value="ABC TRANSPORTER ATNG"/>
    <property type="match status" value="1"/>
</dbReference>
<dbReference type="InterPro" id="IPR017871">
    <property type="entry name" value="ABC_transporter-like_CS"/>
</dbReference>
<feature type="transmembrane region" description="Helical" evidence="11">
    <location>
        <begin position="166"/>
        <end position="183"/>
    </location>
</feature>
<evidence type="ECO:0000256" key="1">
    <source>
        <dbReference type="ARBA" id="ARBA00004651"/>
    </source>
</evidence>
<dbReference type="GO" id="GO:0005524">
    <property type="term" value="F:ATP binding"/>
    <property type="evidence" value="ECO:0007669"/>
    <property type="project" value="UniProtKB-KW"/>
</dbReference>
<evidence type="ECO:0000256" key="5">
    <source>
        <dbReference type="ARBA" id="ARBA00022692"/>
    </source>
</evidence>
<keyword evidence="6" id="KW-0547">Nucleotide-binding</keyword>
<name>A0A8G1W114_9EURO</name>
<evidence type="ECO:0000256" key="7">
    <source>
        <dbReference type="ARBA" id="ARBA00022840"/>
    </source>
</evidence>
<keyword evidence="9 11" id="KW-0472">Membrane</keyword>
<keyword evidence="10" id="KW-0325">Glycoprotein</keyword>
<keyword evidence="15" id="KW-1185">Reference proteome</keyword>
<feature type="transmembrane region" description="Helical" evidence="11">
    <location>
        <begin position="1106"/>
        <end position="1135"/>
    </location>
</feature>
<feature type="transmembrane region" description="Helical" evidence="11">
    <location>
        <begin position="1030"/>
        <end position="1049"/>
    </location>
</feature>
<dbReference type="VEuPathDB" id="FungiDB:BO72DRAFT_528455"/>
<keyword evidence="5 11" id="KW-0812">Transmembrane</keyword>
<feature type="transmembrane region" description="Helical" evidence="11">
    <location>
        <begin position="79"/>
        <end position="98"/>
    </location>
</feature>
<dbReference type="PROSITE" id="PS50929">
    <property type="entry name" value="ABC_TM1F"/>
    <property type="match status" value="2"/>
</dbReference>
<feature type="transmembrane region" description="Helical" evidence="11">
    <location>
        <begin position="104"/>
        <end position="124"/>
    </location>
</feature>
<reference evidence="14 15" key="1">
    <citation type="submission" date="2018-02" db="EMBL/GenBank/DDBJ databases">
        <title>The genomes of Aspergillus section Nigri reveals drivers in fungal speciation.</title>
        <authorList>
            <consortium name="DOE Joint Genome Institute"/>
            <person name="Vesth T.C."/>
            <person name="Nybo J."/>
            <person name="Theobald S."/>
            <person name="Brandl J."/>
            <person name="Frisvad J.C."/>
            <person name="Nielsen K.F."/>
            <person name="Lyhne E.K."/>
            <person name="Kogle M.E."/>
            <person name="Kuo A."/>
            <person name="Riley R."/>
            <person name="Clum A."/>
            <person name="Nolan M."/>
            <person name="Lipzen A."/>
            <person name="Salamov A."/>
            <person name="Henrissat B."/>
            <person name="Wiebenga A."/>
            <person name="De vries R.P."/>
            <person name="Grigoriev I.V."/>
            <person name="Mortensen U.H."/>
            <person name="Andersen M.R."/>
            <person name="Baker S.E."/>
        </authorList>
    </citation>
    <scope>NUCLEOTIDE SEQUENCE [LARGE SCALE GENOMIC DNA]</scope>
    <source>
        <strain evidence="14 15">CBS 313.89</strain>
    </source>
</reference>
<feature type="transmembrane region" description="Helical" evidence="11">
    <location>
        <begin position="535"/>
        <end position="556"/>
    </location>
</feature>
<dbReference type="GO" id="GO:0016887">
    <property type="term" value="F:ATP hydrolysis activity"/>
    <property type="evidence" value="ECO:0007669"/>
    <property type="project" value="InterPro"/>
</dbReference>
<dbReference type="InterPro" id="IPR003593">
    <property type="entry name" value="AAA+_ATPase"/>
</dbReference>
<evidence type="ECO:0000256" key="4">
    <source>
        <dbReference type="ARBA" id="ARBA00022475"/>
    </source>
</evidence>
<dbReference type="FunFam" id="3.40.50.300:FF:002145">
    <property type="entry name" value="ABC transporter (MsbA subfamily)"/>
    <property type="match status" value="1"/>
</dbReference>
<dbReference type="Pfam" id="PF24357">
    <property type="entry name" value="TMD0_ABC"/>
    <property type="match status" value="1"/>
</dbReference>
<dbReference type="CDD" id="cd18580">
    <property type="entry name" value="ABC_6TM_ABCC_D2"/>
    <property type="match status" value="1"/>
</dbReference>
<gene>
    <name evidence="14" type="ORF">BO72DRAFT_528455</name>
</gene>
<sequence>MSLAARDMASKTCPISVENHLGPVVSGCGDNVDFTLLFEDAVLLLAPAVLSILVGVCRVGNLRSRPQKVRAAINYWVKMVFHVIHILLQLVSLVIWTLPSTPKTSLSLPASVASLVAAITAVHLSHLEHFRCLRPSTCLVLHYLVVWLLGIPRARTLLSVSGLETLASIHIASLVVIFALVILESMEKKHTSLPHCRPKSLEMGAGAISRSLFWWLNPLLLQGCRGTLLMRDLLKIDGSVCADETDQARLVMGWARCREQGKWYHLLLPLFQMLKWELLRGAIPRLAQGGFLLSQPYLIKRAIILFAMPDSTTNYKKGLLLTVAFALAFVGIGVATTRARHHSNRLASKLRGVLIAIVYDKVFELQLQPHDVAAVTTMITTHTERITTGMQMIQDTWGCLTEAILVVWLLSDPLRIADLAPVIISLVCVVAVAGAVGYLVQRQTLWLQAIKTRVGATTAMLKAMKSIKMSGMARTLSEQMRSFRDNEVRRSRGYRMLLTVITLLVHANTFVTPVVALSMYNLIARQKEWTETLDSARAFTALAFLTILASSFVGFLQSLTELSTALGCIDSIRVFVLQPPRPEGRCLPEAYGLMLFQDPILSKASRSGHVVAKDVSLAWNDGTPILQDFSFVLNRGALVMVNGPVGSGKSMLLRAMLGEVPKVSGKLTVAARSFAYCAQAPWIVSGTIQENIRGPGNGVRSSPTWYATVLDACDLHKDLASLPEGDLTAVGGQGIGLSGGQQQRLALARAIFCQADLVLLDDVMSGLDPATEEHIFHRVLGPHGLLRTAGVTVVVASSSPRWLAFADQVLAVGADGSVTSSTPRVSPYPTISHDNASSVTLVTAAEVSGVASPVQADEKELAVQEEPAPDRDLADISIYRYYFATAPSAAWLLVYGSLAVLVALHTFMSVWVKWWAEDNDREPNHNLNMRVGVYWLLGALVAGFFVLTPWCLWSLVAPRTMVALHRDLLQTVLNAPFSFLSSLDAGETLNRFSQDLELIDFQVPEFLMLFSLTLLMCIAQMIVIAIQVHYAAAALPACLVVFYVVQRFYTRTSRQLRILDLEARAPLLSLLLETIQGLETIRAFDWTHRYRQRCHKLLVEAQKPFYLLYAVQTWLALVLDLSLAGFVVVVMGVGVASLGKISPAAMGLALVNIIAFGTSVKLLTTYWASLETSLGAVARIKSFVERTPSEILVPPSHESSEHLPQNWPVEGSVEFRGVSVAYGAQSTHAVQNISLSIPAGQKLAICGRTGSGKTSLITAIFGISDLTEGEILIDGRSISTIDRTFLRTAIVGVPQDSFILEGSSFRRNLDPFDAHGDDTVVMEALFTVGLGHLLDPTLGLDTVIDENTMTPGQKQLLCLARASLRPGRVVVLDEPTSSVDEETEAQMQSIIQTAFSGRTVIMVTHRIRAVIEYGYDRVIVMRDGEIVEDGAPRELLNRETEEGGGAGAFQELYLRESGEGAGTGNPVI</sequence>
<dbReference type="InterPro" id="IPR036640">
    <property type="entry name" value="ABC1_TM_sf"/>
</dbReference>
<keyword evidence="4" id="KW-1003">Cell membrane</keyword>
<feature type="domain" description="ABC transporter" evidence="12">
    <location>
        <begin position="1213"/>
        <end position="1448"/>
    </location>
</feature>
<feature type="domain" description="ABC transmembrane type-1" evidence="13">
    <location>
        <begin position="897"/>
        <end position="1172"/>
    </location>
</feature>
<feature type="transmembrane region" description="Helical" evidence="11">
    <location>
        <begin position="41"/>
        <end position="59"/>
    </location>
</feature>
<comment type="subcellular location">
    <subcellularLocation>
        <location evidence="1">Cell membrane</location>
        <topology evidence="1">Multi-pass membrane protein</topology>
    </subcellularLocation>
</comment>
<keyword evidence="7" id="KW-0067">ATP-binding</keyword>
<dbReference type="GeneID" id="63867523"/>
<dbReference type="Proteomes" id="UP000249789">
    <property type="component" value="Unassembled WGS sequence"/>
</dbReference>
<proteinExistence type="inferred from homology"/>
<dbReference type="InterPro" id="IPR050173">
    <property type="entry name" value="ABC_transporter_C-like"/>
</dbReference>
<keyword evidence="3" id="KW-0813">Transport</keyword>